<accession>A0A9X3AV50</accession>
<dbReference type="EMBL" id="JAMTCD010000009">
    <property type="protein sequence ID" value="MCT7941929.1"/>
    <property type="molecule type" value="Genomic_DNA"/>
</dbReference>
<feature type="chain" id="PRO_5040956291" evidence="1">
    <location>
        <begin position="20"/>
        <end position="142"/>
    </location>
</feature>
<dbReference type="AlphaFoldDB" id="A0A9X3AV50"/>
<keyword evidence="3" id="KW-1185">Reference proteome</keyword>
<comment type="caution">
    <text evidence="2">The sequence shown here is derived from an EMBL/GenBank/DDBJ whole genome shotgun (WGS) entry which is preliminary data.</text>
</comment>
<proteinExistence type="predicted"/>
<dbReference type="Proteomes" id="UP001155546">
    <property type="component" value="Unassembled WGS sequence"/>
</dbReference>
<dbReference type="RefSeq" id="WP_261298308.1">
    <property type="nucleotide sequence ID" value="NZ_JAMTCD010000009.1"/>
</dbReference>
<sequence>MKKTLITLCLLALSANVSANETHNQDMQQVESKMEQLVTVTEASDFFITIDEEASFESIEYTGFIIDMFSEIYITKHQAEERNLEQAQQFHIYGETDLEVVSQRIAAQIDQDNPTFFSIDLYRDYHGTSGQFTYVAKVVEYK</sequence>
<feature type="signal peptide" evidence="1">
    <location>
        <begin position="1"/>
        <end position="19"/>
    </location>
</feature>
<protein>
    <submittedName>
        <fullName evidence="2">Uncharacterized protein</fullName>
    </submittedName>
</protein>
<gene>
    <name evidence="2" type="ORF">NE535_09025</name>
</gene>
<evidence type="ECO:0000313" key="3">
    <source>
        <dbReference type="Proteomes" id="UP001155546"/>
    </source>
</evidence>
<keyword evidence="1" id="KW-0732">Signal</keyword>
<evidence type="ECO:0000256" key="1">
    <source>
        <dbReference type="SAM" id="SignalP"/>
    </source>
</evidence>
<reference evidence="2" key="1">
    <citation type="journal article" date="2023" name="Int. J. Syst. Evol. Microbiol.">
        <title>&lt;i&gt;Shewanella septentrionalis&lt;/i&gt; sp. nov. and &lt;i&gt;Shewanella holmiensis&lt;/i&gt; sp. nov., isolated from Baltic Sea water and sediments.</title>
        <authorList>
            <person name="Martin-Rodriguez A.J."/>
            <person name="Thorell K."/>
            <person name="Joffre E."/>
            <person name="Jensie-Markopoulos S."/>
            <person name="Moore E.R.B."/>
            <person name="Sjoling A."/>
        </authorList>
    </citation>
    <scope>NUCLEOTIDE SEQUENCE</scope>
    <source>
        <strain evidence="2">SP1S2-7</strain>
    </source>
</reference>
<name>A0A9X3AV50_9GAMM</name>
<organism evidence="2 3">
    <name type="scientific">Shewanella holmiensis</name>
    <dbReference type="NCBI Taxonomy" id="2952222"/>
    <lineage>
        <taxon>Bacteria</taxon>
        <taxon>Pseudomonadati</taxon>
        <taxon>Pseudomonadota</taxon>
        <taxon>Gammaproteobacteria</taxon>
        <taxon>Alteromonadales</taxon>
        <taxon>Shewanellaceae</taxon>
        <taxon>Shewanella</taxon>
    </lineage>
</organism>
<evidence type="ECO:0000313" key="2">
    <source>
        <dbReference type="EMBL" id="MCT7941929.1"/>
    </source>
</evidence>